<sequence length="249" mass="27727">MSPSAQDAFLLSTMGMRIDQVIKFVIAFMTVYVLQELTWLWWSWHYTPRVRIHTVVPKIASQSPLLRTRRENSTRALWLLAALLVTFCLTTIFGGMTITVLQGAIRIVLIESTPDTPLGLRIMRYAAWLQSIHVDLVQSWVASTADAGLLFIISDVLVAWRAIAIWPGYSAFGRTLKLALCCLIFLSFGFWLADVGIQTHRSIHPQGTNGGKFIYNTDISAILPIVSSSASTAANILATAMLNKCLKRQ</sequence>
<dbReference type="AlphaFoldDB" id="A0A5C3Q3E5"/>
<keyword evidence="3" id="KW-1185">Reference proteome</keyword>
<accession>A0A5C3Q3E5</accession>
<evidence type="ECO:0000256" key="1">
    <source>
        <dbReference type="SAM" id="Phobius"/>
    </source>
</evidence>
<evidence type="ECO:0000313" key="2">
    <source>
        <dbReference type="EMBL" id="TFK95677.1"/>
    </source>
</evidence>
<keyword evidence="1" id="KW-1133">Transmembrane helix</keyword>
<protein>
    <submittedName>
        <fullName evidence="2">Uncharacterized protein</fullName>
    </submittedName>
</protein>
<feature type="transmembrane region" description="Helical" evidence="1">
    <location>
        <begin position="147"/>
        <end position="166"/>
    </location>
</feature>
<feature type="transmembrane region" description="Helical" evidence="1">
    <location>
        <begin position="76"/>
        <end position="101"/>
    </location>
</feature>
<feature type="transmembrane region" description="Helical" evidence="1">
    <location>
        <begin position="178"/>
        <end position="199"/>
    </location>
</feature>
<proteinExistence type="predicted"/>
<keyword evidence="1" id="KW-0472">Membrane</keyword>
<name>A0A5C3Q3E5_9AGAR</name>
<keyword evidence="1" id="KW-0812">Transmembrane</keyword>
<organism evidence="2 3">
    <name type="scientific">Pterulicium gracile</name>
    <dbReference type="NCBI Taxonomy" id="1884261"/>
    <lineage>
        <taxon>Eukaryota</taxon>
        <taxon>Fungi</taxon>
        <taxon>Dikarya</taxon>
        <taxon>Basidiomycota</taxon>
        <taxon>Agaricomycotina</taxon>
        <taxon>Agaricomycetes</taxon>
        <taxon>Agaricomycetidae</taxon>
        <taxon>Agaricales</taxon>
        <taxon>Pleurotineae</taxon>
        <taxon>Pterulaceae</taxon>
        <taxon>Pterulicium</taxon>
    </lineage>
</organism>
<gene>
    <name evidence="2" type="ORF">BDV98DRAFT_640852</name>
</gene>
<evidence type="ECO:0000313" key="3">
    <source>
        <dbReference type="Proteomes" id="UP000305067"/>
    </source>
</evidence>
<dbReference type="EMBL" id="ML178877">
    <property type="protein sequence ID" value="TFK95677.1"/>
    <property type="molecule type" value="Genomic_DNA"/>
</dbReference>
<feature type="transmembrane region" description="Helical" evidence="1">
    <location>
        <begin position="21"/>
        <end position="42"/>
    </location>
</feature>
<reference evidence="2 3" key="1">
    <citation type="journal article" date="2019" name="Nat. Ecol. Evol.">
        <title>Megaphylogeny resolves global patterns of mushroom evolution.</title>
        <authorList>
            <person name="Varga T."/>
            <person name="Krizsan K."/>
            <person name="Foldi C."/>
            <person name="Dima B."/>
            <person name="Sanchez-Garcia M."/>
            <person name="Sanchez-Ramirez S."/>
            <person name="Szollosi G.J."/>
            <person name="Szarkandi J.G."/>
            <person name="Papp V."/>
            <person name="Albert L."/>
            <person name="Andreopoulos W."/>
            <person name="Angelini C."/>
            <person name="Antonin V."/>
            <person name="Barry K.W."/>
            <person name="Bougher N.L."/>
            <person name="Buchanan P."/>
            <person name="Buyck B."/>
            <person name="Bense V."/>
            <person name="Catcheside P."/>
            <person name="Chovatia M."/>
            <person name="Cooper J."/>
            <person name="Damon W."/>
            <person name="Desjardin D."/>
            <person name="Finy P."/>
            <person name="Geml J."/>
            <person name="Haridas S."/>
            <person name="Hughes K."/>
            <person name="Justo A."/>
            <person name="Karasinski D."/>
            <person name="Kautmanova I."/>
            <person name="Kiss B."/>
            <person name="Kocsube S."/>
            <person name="Kotiranta H."/>
            <person name="LaButti K.M."/>
            <person name="Lechner B.E."/>
            <person name="Liimatainen K."/>
            <person name="Lipzen A."/>
            <person name="Lukacs Z."/>
            <person name="Mihaltcheva S."/>
            <person name="Morgado L.N."/>
            <person name="Niskanen T."/>
            <person name="Noordeloos M.E."/>
            <person name="Ohm R.A."/>
            <person name="Ortiz-Santana B."/>
            <person name="Ovrebo C."/>
            <person name="Racz N."/>
            <person name="Riley R."/>
            <person name="Savchenko A."/>
            <person name="Shiryaev A."/>
            <person name="Soop K."/>
            <person name="Spirin V."/>
            <person name="Szebenyi C."/>
            <person name="Tomsovsky M."/>
            <person name="Tulloss R.E."/>
            <person name="Uehling J."/>
            <person name="Grigoriev I.V."/>
            <person name="Vagvolgyi C."/>
            <person name="Papp T."/>
            <person name="Martin F.M."/>
            <person name="Miettinen O."/>
            <person name="Hibbett D.S."/>
            <person name="Nagy L.G."/>
        </authorList>
    </citation>
    <scope>NUCLEOTIDE SEQUENCE [LARGE SCALE GENOMIC DNA]</scope>
    <source>
        <strain evidence="2 3">CBS 309.79</strain>
    </source>
</reference>
<feature type="transmembrane region" description="Helical" evidence="1">
    <location>
        <begin position="219"/>
        <end position="242"/>
    </location>
</feature>
<dbReference type="Proteomes" id="UP000305067">
    <property type="component" value="Unassembled WGS sequence"/>
</dbReference>